<organism evidence="1 2">
    <name type="scientific">Panacibacter microcysteis</name>
    <dbReference type="NCBI Taxonomy" id="2793269"/>
    <lineage>
        <taxon>Bacteria</taxon>
        <taxon>Pseudomonadati</taxon>
        <taxon>Bacteroidota</taxon>
        <taxon>Chitinophagia</taxon>
        <taxon>Chitinophagales</taxon>
        <taxon>Chitinophagaceae</taxon>
        <taxon>Panacibacter</taxon>
    </lineage>
</organism>
<reference evidence="1" key="1">
    <citation type="submission" date="2020-11" db="EMBL/GenBank/DDBJ databases">
        <title>Bacterial whole genome sequence for Panacibacter sp. DH6.</title>
        <authorList>
            <person name="Le V."/>
            <person name="Ko S."/>
            <person name="Ahn C.-Y."/>
            <person name="Oh H.-M."/>
        </authorList>
    </citation>
    <scope>NUCLEOTIDE SEQUENCE</scope>
    <source>
        <strain evidence="1">DH6</strain>
    </source>
</reference>
<proteinExistence type="predicted"/>
<dbReference type="RefSeq" id="WP_196992173.1">
    <property type="nucleotide sequence ID" value="NZ_JADWYR010000002.1"/>
</dbReference>
<evidence type="ECO:0000313" key="1">
    <source>
        <dbReference type="EMBL" id="MBG9378118.1"/>
    </source>
</evidence>
<dbReference type="AlphaFoldDB" id="A0A931GZB5"/>
<dbReference type="Proteomes" id="UP000628448">
    <property type="component" value="Unassembled WGS sequence"/>
</dbReference>
<dbReference type="EMBL" id="JADWYR010000002">
    <property type="protein sequence ID" value="MBG9378118.1"/>
    <property type="molecule type" value="Genomic_DNA"/>
</dbReference>
<comment type="caution">
    <text evidence="1">The sequence shown here is derived from an EMBL/GenBank/DDBJ whole genome shotgun (WGS) entry which is preliminary data.</text>
</comment>
<sequence>MKTTIALADLSVKCSFSKIEEDLLIDRKFQRVIHYTVILKMNDKRFSLVHLYKDLDGNWLPPGSEESRELFTIIGQKIDSIEQNGTTI</sequence>
<evidence type="ECO:0000313" key="2">
    <source>
        <dbReference type="Proteomes" id="UP000628448"/>
    </source>
</evidence>
<keyword evidence="2" id="KW-1185">Reference proteome</keyword>
<name>A0A931GZB5_9BACT</name>
<protein>
    <submittedName>
        <fullName evidence="1">Uncharacterized protein</fullName>
    </submittedName>
</protein>
<accession>A0A931GZB5</accession>
<gene>
    <name evidence="1" type="ORF">I5907_17910</name>
</gene>